<proteinExistence type="predicted"/>
<gene>
    <name evidence="1" type="ORF">HPB50_010133</name>
</gene>
<accession>A0ACB7TLW5</accession>
<reference evidence="1" key="1">
    <citation type="submission" date="2020-05" db="EMBL/GenBank/DDBJ databases">
        <title>Large-scale comparative analyses of tick genomes elucidate their genetic diversity and vector capacities.</title>
        <authorList>
            <person name="Jia N."/>
            <person name="Wang J."/>
            <person name="Shi W."/>
            <person name="Du L."/>
            <person name="Sun Y."/>
            <person name="Zhan W."/>
            <person name="Jiang J."/>
            <person name="Wang Q."/>
            <person name="Zhang B."/>
            <person name="Ji P."/>
            <person name="Sakyi L.B."/>
            <person name="Cui X."/>
            <person name="Yuan T."/>
            <person name="Jiang B."/>
            <person name="Yang W."/>
            <person name="Lam T.T.-Y."/>
            <person name="Chang Q."/>
            <person name="Ding S."/>
            <person name="Wang X."/>
            <person name="Zhu J."/>
            <person name="Ruan X."/>
            <person name="Zhao L."/>
            <person name="Wei J."/>
            <person name="Que T."/>
            <person name="Du C."/>
            <person name="Cheng J."/>
            <person name="Dai P."/>
            <person name="Han X."/>
            <person name="Huang E."/>
            <person name="Gao Y."/>
            <person name="Liu J."/>
            <person name="Shao H."/>
            <person name="Ye R."/>
            <person name="Li L."/>
            <person name="Wei W."/>
            <person name="Wang X."/>
            <person name="Wang C."/>
            <person name="Yang T."/>
            <person name="Huo Q."/>
            <person name="Li W."/>
            <person name="Guo W."/>
            <person name="Chen H."/>
            <person name="Zhou L."/>
            <person name="Ni X."/>
            <person name="Tian J."/>
            <person name="Zhou Y."/>
            <person name="Sheng Y."/>
            <person name="Liu T."/>
            <person name="Pan Y."/>
            <person name="Xia L."/>
            <person name="Li J."/>
            <person name="Zhao F."/>
            <person name="Cao W."/>
        </authorList>
    </citation>
    <scope>NUCLEOTIDE SEQUENCE</scope>
    <source>
        <strain evidence="1">Hyas-2018</strain>
    </source>
</reference>
<keyword evidence="2" id="KW-1185">Reference proteome</keyword>
<comment type="caution">
    <text evidence="1">The sequence shown here is derived from an EMBL/GenBank/DDBJ whole genome shotgun (WGS) entry which is preliminary data.</text>
</comment>
<sequence>MCGSLWLRCHFVDKQRGNSGEATKRLTALKKLLVKGRRCLINKQEQQVKIRLHWLLRDVADEDVRAALAALGKRRSQMKPQQHLRAGRTVEEKAQAVNMSKTLTGLR</sequence>
<name>A0ACB7TLW5_HYAAI</name>
<protein>
    <submittedName>
        <fullName evidence="1">Uncharacterized protein</fullName>
    </submittedName>
</protein>
<organism evidence="1 2">
    <name type="scientific">Hyalomma asiaticum</name>
    <name type="common">Tick</name>
    <dbReference type="NCBI Taxonomy" id="266040"/>
    <lineage>
        <taxon>Eukaryota</taxon>
        <taxon>Metazoa</taxon>
        <taxon>Ecdysozoa</taxon>
        <taxon>Arthropoda</taxon>
        <taxon>Chelicerata</taxon>
        <taxon>Arachnida</taxon>
        <taxon>Acari</taxon>
        <taxon>Parasitiformes</taxon>
        <taxon>Ixodida</taxon>
        <taxon>Ixodoidea</taxon>
        <taxon>Ixodidae</taxon>
        <taxon>Hyalomminae</taxon>
        <taxon>Hyalomma</taxon>
    </lineage>
</organism>
<dbReference type="EMBL" id="CM023481">
    <property type="protein sequence ID" value="KAH6945834.1"/>
    <property type="molecule type" value="Genomic_DNA"/>
</dbReference>
<evidence type="ECO:0000313" key="2">
    <source>
        <dbReference type="Proteomes" id="UP000821845"/>
    </source>
</evidence>
<evidence type="ECO:0000313" key="1">
    <source>
        <dbReference type="EMBL" id="KAH6945834.1"/>
    </source>
</evidence>
<dbReference type="Proteomes" id="UP000821845">
    <property type="component" value="Chromosome 1"/>
</dbReference>